<organism evidence="1 2">
    <name type="scientific">Cysteiniphilum litorale</name>
    <dbReference type="NCBI Taxonomy" id="2056700"/>
    <lineage>
        <taxon>Bacteria</taxon>
        <taxon>Pseudomonadati</taxon>
        <taxon>Pseudomonadota</taxon>
        <taxon>Gammaproteobacteria</taxon>
        <taxon>Thiotrichales</taxon>
        <taxon>Fastidiosibacteraceae</taxon>
        <taxon>Cysteiniphilum</taxon>
    </lineage>
</organism>
<dbReference type="RefSeq" id="WP_117003179.1">
    <property type="nucleotide sequence ID" value="NZ_BMJS01000022.1"/>
</dbReference>
<sequence>MPFYYNAADSKNSTRNFVPVTVHTDQYIITGEISIRTGVRLTDHINSEITGKFIALRNVKVYLQENSSPINECEFMNINLDKILFLYPN</sequence>
<protein>
    <submittedName>
        <fullName evidence="1">Uncharacterized protein</fullName>
    </submittedName>
</protein>
<evidence type="ECO:0000313" key="1">
    <source>
        <dbReference type="EMBL" id="GGG01637.1"/>
    </source>
</evidence>
<comment type="caution">
    <text evidence="1">The sequence shown here is derived from an EMBL/GenBank/DDBJ whole genome shotgun (WGS) entry which is preliminary data.</text>
</comment>
<name>A0A8J2Z5I1_9GAMM</name>
<dbReference type="OrthoDB" id="5625103at2"/>
<dbReference type="InterPro" id="IPR049210">
    <property type="entry name" value="DUF6812"/>
</dbReference>
<dbReference type="AlphaFoldDB" id="A0A8J2Z5I1"/>
<proteinExistence type="predicted"/>
<evidence type="ECO:0000313" key="2">
    <source>
        <dbReference type="Proteomes" id="UP000636949"/>
    </source>
</evidence>
<dbReference type="EMBL" id="BMJS01000022">
    <property type="protein sequence ID" value="GGG01637.1"/>
    <property type="molecule type" value="Genomic_DNA"/>
</dbReference>
<gene>
    <name evidence="1" type="ORF">GCM10010995_18880</name>
</gene>
<dbReference type="Proteomes" id="UP000636949">
    <property type="component" value="Unassembled WGS sequence"/>
</dbReference>
<reference evidence="1" key="1">
    <citation type="journal article" date="2014" name="Int. J. Syst. Evol. Microbiol.">
        <title>Complete genome sequence of Corynebacterium casei LMG S-19264T (=DSM 44701T), isolated from a smear-ripened cheese.</title>
        <authorList>
            <consortium name="US DOE Joint Genome Institute (JGI-PGF)"/>
            <person name="Walter F."/>
            <person name="Albersmeier A."/>
            <person name="Kalinowski J."/>
            <person name="Ruckert C."/>
        </authorList>
    </citation>
    <scope>NUCLEOTIDE SEQUENCE</scope>
    <source>
        <strain evidence="1">CGMCC 1.15758</strain>
    </source>
</reference>
<accession>A0A8J2Z5I1</accession>
<reference evidence="1" key="2">
    <citation type="submission" date="2020-09" db="EMBL/GenBank/DDBJ databases">
        <authorList>
            <person name="Sun Q."/>
            <person name="Zhou Y."/>
        </authorList>
    </citation>
    <scope>NUCLEOTIDE SEQUENCE</scope>
    <source>
        <strain evidence="1">CGMCC 1.15758</strain>
    </source>
</reference>
<dbReference type="Pfam" id="PF20660">
    <property type="entry name" value="DUF6812"/>
    <property type="match status" value="1"/>
</dbReference>
<keyword evidence="2" id="KW-1185">Reference proteome</keyword>